<accession>A0A6J3MDA4</accession>
<dbReference type="InterPro" id="IPR003107">
    <property type="entry name" value="HAT"/>
</dbReference>
<evidence type="ECO:0000256" key="5">
    <source>
        <dbReference type="ARBA" id="ARBA00023242"/>
    </source>
</evidence>
<evidence type="ECO:0000256" key="4">
    <source>
        <dbReference type="ARBA" id="ARBA00022737"/>
    </source>
</evidence>
<dbReference type="InterPro" id="IPR011990">
    <property type="entry name" value="TPR-like_helical_dom_sf"/>
</dbReference>
<dbReference type="OrthoDB" id="28112at2759"/>
<gene>
    <name evidence="8" type="ORF">K489DRAFT_314446</name>
</gene>
<dbReference type="GO" id="GO:0034388">
    <property type="term" value="C:Pwp2p-containing subcomplex of 90S preribosome"/>
    <property type="evidence" value="ECO:0007669"/>
    <property type="project" value="TreeGrafter"/>
</dbReference>
<keyword evidence="7" id="KW-1185">Reference proteome</keyword>
<dbReference type="Gene3D" id="1.25.40.10">
    <property type="entry name" value="Tetratricopeptide repeat domain"/>
    <property type="match status" value="1"/>
</dbReference>
<reference evidence="8" key="3">
    <citation type="submission" date="2025-08" db="UniProtKB">
        <authorList>
            <consortium name="RefSeq"/>
        </authorList>
    </citation>
    <scope>IDENTIFICATION</scope>
    <source>
        <strain evidence="8">CBS 342.82</strain>
    </source>
</reference>
<evidence type="ECO:0000313" key="7">
    <source>
        <dbReference type="Proteomes" id="UP000504637"/>
    </source>
</evidence>
<sequence length="441" mass="49175">MAAASDKARFYLEQYVPELQEYERKQIFSRDEISAITAKRSGFEHTLNARGSSPEDYLQYVAYETNLDRLRKLRCSRKGVKAATFNGQRTIFFIYDRATKKFPGSLELWMQYIDFCKKEKASKKITKVFTAVLRLHPRKWSLWVVAAAYYAQTQGDMATARGYLQRGLRFCKDEPRLYLEYARLELTFLAKLAARRKILGLDEPSKEDTQELDGDENMITLPTITPEDMDPEARRGIEEVNAAALQRLATAPAYVGAIPIAIFGAAVKQVTGSVSDFTEEFVDLVALYAHVPVSQNILEHVMASLESSDNAGTIMCRAKAELFSIEAMSEEFPLALGRSIALIRSGLASVPSSEQSDLASRAVLMLLPYLRAPAEMDEDVLRVLEAMIIKHLKIAISSPAKPGAPTKNVQASLTTKLRETSRVTDAANLEAIIQEAGLDRG</sequence>
<dbReference type="InterPro" id="IPR055347">
    <property type="entry name" value="UTP6_N"/>
</dbReference>
<name>A0A6J3MDA4_9PEZI</name>
<proteinExistence type="inferred from homology"/>
<dbReference type="SUPFAM" id="SSF48452">
    <property type="entry name" value="TPR-like"/>
    <property type="match status" value="1"/>
</dbReference>
<evidence type="ECO:0000256" key="1">
    <source>
        <dbReference type="ARBA" id="ARBA00004604"/>
    </source>
</evidence>
<dbReference type="Proteomes" id="UP000504637">
    <property type="component" value="Unplaced"/>
</dbReference>
<dbReference type="AlphaFoldDB" id="A0A6J3MDA4"/>
<organism evidence="8">
    <name type="scientific">Dissoconium aciculare CBS 342.82</name>
    <dbReference type="NCBI Taxonomy" id="1314786"/>
    <lineage>
        <taxon>Eukaryota</taxon>
        <taxon>Fungi</taxon>
        <taxon>Dikarya</taxon>
        <taxon>Ascomycota</taxon>
        <taxon>Pezizomycotina</taxon>
        <taxon>Dothideomycetes</taxon>
        <taxon>Dothideomycetidae</taxon>
        <taxon>Mycosphaerellales</taxon>
        <taxon>Dissoconiaceae</taxon>
        <taxon>Dissoconium</taxon>
    </lineage>
</organism>
<evidence type="ECO:0000259" key="6">
    <source>
        <dbReference type="Pfam" id="PF08640"/>
    </source>
</evidence>
<dbReference type="RefSeq" id="XP_033461858.1">
    <property type="nucleotide sequence ID" value="XM_033601011.1"/>
</dbReference>
<dbReference type="GO" id="GO:0032040">
    <property type="term" value="C:small-subunit processome"/>
    <property type="evidence" value="ECO:0007669"/>
    <property type="project" value="TreeGrafter"/>
</dbReference>
<comment type="subcellular location">
    <subcellularLocation>
        <location evidence="1">Nucleus</location>
        <location evidence="1">Nucleolus</location>
    </subcellularLocation>
</comment>
<keyword evidence="3" id="KW-0698">rRNA processing</keyword>
<protein>
    <recommendedName>
        <fullName evidence="6">U3 small nucleolar RNA-associated protein 6 N-terminal domain-containing protein</fullName>
    </recommendedName>
</protein>
<dbReference type="SMART" id="SM00386">
    <property type="entry name" value="HAT"/>
    <property type="match status" value="2"/>
</dbReference>
<dbReference type="GO" id="GO:0030515">
    <property type="term" value="F:snoRNA binding"/>
    <property type="evidence" value="ECO:0007669"/>
    <property type="project" value="InterPro"/>
</dbReference>
<evidence type="ECO:0000313" key="8">
    <source>
        <dbReference type="RefSeq" id="XP_033461858.1"/>
    </source>
</evidence>
<dbReference type="InterPro" id="IPR013949">
    <property type="entry name" value="Utp6"/>
</dbReference>
<feature type="domain" description="U3 small nucleolar RNA-associated protein 6 N-terminal" evidence="6">
    <location>
        <begin position="12"/>
        <end position="81"/>
    </location>
</feature>
<dbReference type="PANTHER" id="PTHR23271">
    <property type="entry name" value="HEPATOCELLULAR CARCINOMA-ASSOCIATED ANTIGEN 66"/>
    <property type="match status" value="1"/>
</dbReference>
<keyword evidence="4" id="KW-0677">Repeat</keyword>
<dbReference type="GO" id="GO:0000462">
    <property type="term" value="P:maturation of SSU-rRNA from tricistronic rRNA transcript (SSU-rRNA, 5.8S rRNA, LSU-rRNA)"/>
    <property type="evidence" value="ECO:0007669"/>
    <property type="project" value="InterPro"/>
</dbReference>
<reference evidence="8" key="2">
    <citation type="submission" date="2020-04" db="EMBL/GenBank/DDBJ databases">
        <authorList>
            <consortium name="NCBI Genome Project"/>
        </authorList>
    </citation>
    <scope>NUCLEOTIDE SEQUENCE</scope>
    <source>
        <strain evidence="8">CBS 342.82</strain>
    </source>
</reference>
<evidence type="ECO:0000256" key="2">
    <source>
        <dbReference type="ARBA" id="ARBA00010734"/>
    </source>
</evidence>
<reference evidence="8" key="1">
    <citation type="submission" date="2020-01" db="EMBL/GenBank/DDBJ databases">
        <authorList>
            <consortium name="DOE Joint Genome Institute"/>
            <person name="Haridas S."/>
            <person name="Albert R."/>
            <person name="Binder M."/>
            <person name="Bloem J."/>
            <person name="Labutti K."/>
            <person name="Salamov A."/>
            <person name="Andreopoulos B."/>
            <person name="Baker S.E."/>
            <person name="Barry K."/>
            <person name="Bills G."/>
            <person name="Bluhm B.H."/>
            <person name="Cannon C."/>
            <person name="Castanera R."/>
            <person name="Culley D.E."/>
            <person name="Daum C."/>
            <person name="Ezra D."/>
            <person name="Gonzalez J.B."/>
            <person name="Henrissat B."/>
            <person name="Kuo A."/>
            <person name="Liang C."/>
            <person name="Lipzen A."/>
            <person name="Lutzoni F."/>
            <person name="Magnuson J."/>
            <person name="Mondo S."/>
            <person name="Nolan M."/>
            <person name="Ohm R."/>
            <person name="Pangilinan J."/>
            <person name="Park H.-J."/>
            <person name="Ramirez L."/>
            <person name="Alfaro M."/>
            <person name="Sun H."/>
            <person name="Tritt A."/>
            <person name="Yoshinaga Y."/>
            <person name="Zwiers L.-H."/>
            <person name="Turgeon B.G."/>
            <person name="Goodwin S.B."/>
            <person name="Spatafora J.W."/>
            <person name="Crous P.W."/>
            <person name="Grigoriev I.V."/>
        </authorList>
    </citation>
    <scope>NUCLEOTIDE SEQUENCE</scope>
    <source>
        <strain evidence="8">CBS 342.82</strain>
    </source>
</reference>
<dbReference type="Pfam" id="PF08640">
    <property type="entry name" value="U3_assoc_6"/>
    <property type="match status" value="1"/>
</dbReference>
<evidence type="ECO:0000256" key="3">
    <source>
        <dbReference type="ARBA" id="ARBA00022552"/>
    </source>
</evidence>
<dbReference type="PANTHER" id="PTHR23271:SF1">
    <property type="entry name" value="U3 SMALL NUCLEOLAR RNA-ASSOCIATED PROTEIN 6 HOMOLOG"/>
    <property type="match status" value="1"/>
</dbReference>
<comment type="similarity">
    <text evidence="2">Belongs to the UTP6 family.</text>
</comment>
<keyword evidence="5" id="KW-0539">Nucleus</keyword>
<dbReference type="GeneID" id="54358811"/>